<gene>
    <name evidence="2" type="ORF">BKK52_04155</name>
</gene>
<feature type="compositionally biased region" description="Basic residues" evidence="1">
    <location>
        <begin position="310"/>
        <end position="321"/>
    </location>
</feature>
<reference evidence="2 3" key="1">
    <citation type="submission" date="2016-10" db="EMBL/GenBank/DDBJ databases">
        <title>Rodentibacter gen. nov. and new species.</title>
        <authorList>
            <person name="Christensen H."/>
        </authorList>
    </citation>
    <scope>NUCLEOTIDE SEQUENCE [LARGE SCALE GENOMIC DNA]</scope>
    <source>
        <strain evidence="2 3">H1987082031</strain>
    </source>
</reference>
<sequence length="321" mass="34657">MLQANEGNVSLLTAEAIDTTRQARKGHGIGEVVISETERFAGYNRTRMNQSGDRVSHQGSQVVSLNDNVSVYAGKDYAQTASEVLAKEKVDINAQNITINNALNHQENSQSESDLKIGQFTRVKSPILDLLNTIENTVKNDRTSDRLNAANAMSIAAQGYNLYDTINKIASGKAKEGAYLLRVESGTGVAHSRQSQESVADISQGSRINAKSINLVARGDGATNEKGEKKLGNINLTHTDLTSRDETGARIKDSHISLTGNELNIQAGESHAKFKGRNQSVGVEQAWQPQWAPKQASAFTPESAQAVARKMAKAKPTKQAT</sequence>
<evidence type="ECO:0000313" key="2">
    <source>
        <dbReference type="EMBL" id="OOF49237.1"/>
    </source>
</evidence>
<name>A0A1V3J2I8_9PAST</name>
<organism evidence="2 3">
    <name type="scientific">Rodentibacter trehalosifermentans</name>
    <dbReference type="NCBI Taxonomy" id="1908263"/>
    <lineage>
        <taxon>Bacteria</taxon>
        <taxon>Pseudomonadati</taxon>
        <taxon>Pseudomonadota</taxon>
        <taxon>Gammaproteobacteria</taxon>
        <taxon>Pasteurellales</taxon>
        <taxon>Pasteurellaceae</taxon>
        <taxon>Rodentibacter</taxon>
    </lineage>
</organism>
<keyword evidence="3" id="KW-1185">Reference proteome</keyword>
<dbReference type="AlphaFoldDB" id="A0A1V3J2I8"/>
<evidence type="ECO:0008006" key="4">
    <source>
        <dbReference type="Google" id="ProtNLM"/>
    </source>
</evidence>
<evidence type="ECO:0000256" key="1">
    <source>
        <dbReference type="SAM" id="MobiDB-lite"/>
    </source>
</evidence>
<accession>A0A1V3J2I8</accession>
<evidence type="ECO:0000313" key="3">
    <source>
        <dbReference type="Proteomes" id="UP000189161"/>
    </source>
</evidence>
<feature type="region of interest" description="Disordered" evidence="1">
    <location>
        <begin position="292"/>
        <end position="321"/>
    </location>
</feature>
<proteinExistence type="predicted"/>
<comment type="caution">
    <text evidence="2">The sequence shown here is derived from an EMBL/GenBank/DDBJ whole genome shotgun (WGS) entry which is preliminary data.</text>
</comment>
<dbReference type="Proteomes" id="UP000189161">
    <property type="component" value="Unassembled WGS sequence"/>
</dbReference>
<protein>
    <recommendedName>
        <fullName evidence="4">Filamentous hemagglutinin</fullName>
    </recommendedName>
</protein>
<dbReference type="EMBL" id="MLHL01000018">
    <property type="protein sequence ID" value="OOF49237.1"/>
    <property type="molecule type" value="Genomic_DNA"/>
</dbReference>